<feature type="signal peptide" evidence="5">
    <location>
        <begin position="1"/>
        <end position="22"/>
    </location>
</feature>
<dbReference type="PIRSF" id="PIRSF002741">
    <property type="entry name" value="MppA"/>
    <property type="match status" value="1"/>
</dbReference>
<comment type="caution">
    <text evidence="7">The sequence shown here is derived from an EMBL/GenBank/DDBJ whole genome shotgun (WGS) entry which is preliminary data.</text>
</comment>
<feature type="domain" description="Solute-binding protein family 5" evidence="6">
    <location>
        <begin position="86"/>
        <end position="431"/>
    </location>
</feature>
<dbReference type="GO" id="GO:0015833">
    <property type="term" value="P:peptide transport"/>
    <property type="evidence" value="ECO:0007669"/>
    <property type="project" value="TreeGrafter"/>
</dbReference>
<dbReference type="SUPFAM" id="SSF53850">
    <property type="entry name" value="Periplasmic binding protein-like II"/>
    <property type="match status" value="1"/>
</dbReference>
<dbReference type="PANTHER" id="PTHR30290">
    <property type="entry name" value="PERIPLASMIC BINDING COMPONENT OF ABC TRANSPORTER"/>
    <property type="match status" value="1"/>
</dbReference>
<reference evidence="7" key="1">
    <citation type="submission" date="2021-03" db="EMBL/GenBank/DDBJ databases">
        <title>Whole genome shotgun sequence of Actinoplanes auranticolor NBRC 12245.</title>
        <authorList>
            <person name="Komaki H."/>
            <person name="Tamura T."/>
        </authorList>
    </citation>
    <scope>NUCLEOTIDE SEQUENCE</scope>
    <source>
        <strain evidence="7">NBRC 12245</strain>
    </source>
</reference>
<dbReference type="InterPro" id="IPR039424">
    <property type="entry name" value="SBP_5"/>
</dbReference>
<evidence type="ECO:0000256" key="2">
    <source>
        <dbReference type="ARBA" id="ARBA00005695"/>
    </source>
</evidence>
<evidence type="ECO:0000313" key="8">
    <source>
        <dbReference type="Proteomes" id="UP000681340"/>
    </source>
</evidence>
<evidence type="ECO:0000256" key="1">
    <source>
        <dbReference type="ARBA" id="ARBA00004196"/>
    </source>
</evidence>
<dbReference type="GO" id="GO:0043190">
    <property type="term" value="C:ATP-binding cassette (ABC) transporter complex"/>
    <property type="evidence" value="ECO:0007669"/>
    <property type="project" value="InterPro"/>
</dbReference>
<evidence type="ECO:0000256" key="4">
    <source>
        <dbReference type="ARBA" id="ARBA00022729"/>
    </source>
</evidence>
<comment type="similarity">
    <text evidence="2">Belongs to the bacterial solute-binding protein 5 family.</text>
</comment>
<evidence type="ECO:0000256" key="3">
    <source>
        <dbReference type="ARBA" id="ARBA00022448"/>
    </source>
</evidence>
<dbReference type="InterPro" id="IPR030678">
    <property type="entry name" value="Peptide/Ni-bd"/>
</dbReference>
<dbReference type="Proteomes" id="UP000681340">
    <property type="component" value="Unassembled WGS sequence"/>
</dbReference>
<dbReference type="GO" id="GO:0030313">
    <property type="term" value="C:cell envelope"/>
    <property type="evidence" value="ECO:0007669"/>
    <property type="project" value="UniProtKB-SubCell"/>
</dbReference>
<dbReference type="PANTHER" id="PTHR30290:SF10">
    <property type="entry name" value="PERIPLASMIC OLIGOPEPTIDE-BINDING PROTEIN-RELATED"/>
    <property type="match status" value="1"/>
</dbReference>
<protein>
    <submittedName>
        <fullName evidence="7">Peptide ABC transporter substrate-binding protein</fullName>
    </submittedName>
</protein>
<accession>A0A919VVT3</accession>
<keyword evidence="8" id="KW-1185">Reference proteome</keyword>
<dbReference type="PROSITE" id="PS51257">
    <property type="entry name" value="PROKAR_LIPOPROTEIN"/>
    <property type="match status" value="1"/>
</dbReference>
<dbReference type="Gene3D" id="3.40.190.10">
    <property type="entry name" value="Periplasmic binding protein-like II"/>
    <property type="match status" value="1"/>
</dbReference>
<feature type="chain" id="PRO_5038700668" evidence="5">
    <location>
        <begin position="23"/>
        <end position="520"/>
    </location>
</feature>
<dbReference type="EMBL" id="BOQL01000068">
    <property type="protein sequence ID" value="GIM77652.1"/>
    <property type="molecule type" value="Genomic_DNA"/>
</dbReference>
<dbReference type="Pfam" id="PF00496">
    <property type="entry name" value="SBP_bac_5"/>
    <property type="match status" value="1"/>
</dbReference>
<sequence length="520" mass="52743">MKLTTTSRIAGSAALCASLALAGCGGGSGSGSQAQGQIVDGGTFTMALNADPGNLDPQSSAASALFTISQLAYDTLLGVDPAGGQIRSQLADRWSAAGTTVKLTLRKGVTCADGTPLTARTVADNLTYVGDPKNKSPFLGTFLPAGARAAADDATGEVTLTLAAPAPFVLNGLASLPIVCAGGMSDRTSLAKTTAGTGPYKLTEAVPGDHYTYAIRDGYTWGPNGASTATPGMPDTVTIRIVENPATAANLLLSGELNAAQVTGPDAQRLDKAGLFAARTAAVLGEQWYNQAEGRATRDPAVRLALTQALDLGQLRTVLGAGQATPPTTLAAIEPLACPGGTLASALPAHDPAAATEALKKIAGKTLTFAYSTAGGSAATATAELAVQQWKAAGITVTPKPQSGEAINQTLFGTGDWDIAWAQVNVNSPDQIVPFLSGPGVPDGTNFAGIRNSEYDAAVKRASAMDGTAGCATWLEAEAALVKAADVVPFANQQIATYGAKARFETPGQLIPTSIRMLDR</sequence>
<dbReference type="AlphaFoldDB" id="A0A919VVT3"/>
<dbReference type="GO" id="GO:0042597">
    <property type="term" value="C:periplasmic space"/>
    <property type="evidence" value="ECO:0007669"/>
    <property type="project" value="UniProtKB-ARBA"/>
</dbReference>
<dbReference type="InterPro" id="IPR000914">
    <property type="entry name" value="SBP_5_dom"/>
</dbReference>
<dbReference type="Gene3D" id="3.10.105.10">
    <property type="entry name" value="Dipeptide-binding Protein, Domain 3"/>
    <property type="match status" value="1"/>
</dbReference>
<keyword evidence="4 5" id="KW-0732">Signal</keyword>
<gene>
    <name evidence="7" type="ORF">Aau02nite_76970</name>
</gene>
<organism evidence="7 8">
    <name type="scientific">Actinoplanes auranticolor</name>
    <dbReference type="NCBI Taxonomy" id="47988"/>
    <lineage>
        <taxon>Bacteria</taxon>
        <taxon>Bacillati</taxon>
        <taxon>Actinomycetota</taxon>
        <taxon>Actinomycetes</taxon>
        <taxon>Micromonosporales</taxon>
        <taxon>Micromonosporaceae</taxon>
        <taxon>Actinoplanes</taxon>
    </lineage>
</organism>
<dbReference type="RefSeq" id="WP_212993529.1">
    <property type="nucleotide sequence ID" value="NZ_BAABEA010000041.1"/>
</dbReference>
<proteinExistence type="inferred from homology"/>
<dbReference type="CDD" id="cd00995">
    <property type="entry name" value="PBP2_NikA_DppA_OppA_like"/>
    <property type="match status" value="1"/>
</dbReference>
<evidence type="ECO:0000256" key="5">
    <source>
        <dbReference type="SAM" id="SignalP"/>
    </source>
</evidence>
<comment type="subcellular location">
    <subcellularLocation>
        <location evidence="1">Cell envelope</location>
    </subcellularLocation>
</comment>
<evidence type="ECO:0000259" key="6">
    <source>
        <dbReference type="Pfam" id="PF00496"/>
    </source>
</evidence>
<dbReference type="GO" id="GO:1904680">
    <property type="term" value="F:peptide transmembrane transporter activity"/>
    <property type="evidence" value="ECO:0007669"/>
    <property type="project" value="TreeGrafter"/>
</dbReference>
<name>A0A919VVT3_9ACTN</name>
<evidence type="ECO:0000313" key="7">
    <source>
        <dbReference type="EMBL" id="GIM77652.1"/>
    </source>
</evidence>
<keyword evidence="3" id="KW-0813">Transport</keyword>